<dbReference type="NCBIfam" id="TIGR00762">
    <property type="entry name" value="DegV"/>
    <property type="match status" value="1"/>
</dbReference>
<name>A0ABW8U295_9CLOT</name>
<gene>
    <name evidence="3" type="ORF">ACJDUH_18220</name>
</gene>
<dbReference type="Gene3D" id="3.30.1180.10">
    <property type="match status" value="1"/>
</dbReference>
<dbReference type="EMBL" id="JBJHZY010000005">
    <property type="protein sequence ID" value="MFL0270017.1"/>
    <property type="molecule type" value="Genomic_DNA"/>
</dbReference>
<comment type="function">
    <text evidence="1">May bind long-chain fatty acids, such as palmitate, and may play a role in lipid transport or fatty acid metabolism.</text>
</comment>
<reference evidence="3 4" key="1">
    <citation type="submission" date="2024-11" db="EMBL/GenBank/DDBJ databases">
        <authorList>
            <person name="Heng Y.C."/>
            <person name="Lim A.C.H."/>
            <person name="Lee J.K.Y."/>
            <person name="Kittelmann S."/>
        </authorList>
    </citation>
    <scope>NUCLEOTIDE SEQUENCE [LARGE SCALE GENOMIC DNA]</scope>
    <source>
        <strain evidence="3 4">WILCCON 0202</strain>
    </source>
</reference>
<dbReference type="SUPFAM" id="SSF82549">
    <property type="entry name" value="DAK1/DegV-like"/>
    <property type="match status" value="1"/>
</dbReference>
<dbReference type="Pfam" id="PF02645">
    <property type="entry name" value="DegV"/>
    <property type="match status" value="1"/>
</dbReference>
<organism evidence="3 4">
    <name type="scientific">Candidatus Clostridium radicumherbarum</name>
    <dbReference type="NCBI Taxonomy" id="3381662"/>
    <lineage>
        <taxon>Bacteria</taxon>
        <taxon>Bacillati</taxon>
        <taxon>Bacillota</taxon>
        <taxon>Clostridia</taxon>
        <taxon>Eubacteriales</taxon>
        <taxon>Clostridiaceae</taxon>
        <taxon>Clostridium</taxon>
    </lineage>
</organism>
<protein>
    <submittedName>
        <fullName evidence="3">DegV family protein</fullName>
    </submittedName>
</protein>
<comment type="caution">
    <text evidence="3">The sequence shown here is derived from an EMBL/GenBank/DDBJ whole genome shotgun (WGS) entry which is preliminary data.</text>
</comment>
<proteinExistence type="predicted"/>
<dbReference type="Gene3D" id="3.40.50.10440">
    <property type="entry name" value="Dihydroxyacetone kinase, domain 1"/>
    <property type="match status" value="1"/>
</dbReference>
<dbReference type="InterPro" id="IPR003797">
    <property type="entry name" value="DegV"/>
</dbReference>
<evidence type="ECO:0000256" key="1">
    <source>
        <dbReference type="ARBA" id="ARBA00003238"/>
    </source>
</evidence>
<dbReference type="PANTHER" id="PTHR33434:SF3">
    <property type="entry name" value="DEGV DOMAIN-CONTAINING PROTEIN YITS"/>
    <property type="match status" value="1"/>
</dbReference>
<dbReference type="Gene3D" id="2.20.28.50">
    <property type="entry name" value="degv family protein"/>
    <property type="match status" value="1"/>
</dbReference>
<dbReference type="Proteomes" id="UP001623661">
    <property type="component" value="Unassembled WGS sequence"/>
</dbReference>
<evidence type="ECO:0000313" key="4">
    <source>
        <dbReference type="Proteomes" id="UP001623661"/>
    </source>
</evidence>
<accession>A0ABW8U295</accession>
<dbReference type="PANTHER" id="PTHR33434">
    <property type="entry name" value="DEGV DOMAIN-CONTAINING PROTEIN DR_1986-RELATED"/>
    <property type="match status" value="1"/>
</dbReference>
<dbReference type="InterPro" id="IPR050270">
    <property type="entry name" value="DegV_domain_contain"/>
</dbReference>
<keyword evidence="4" id="KW-1185">Reference proteome</keyword>
<dbReference type="RefSeq" id="WP_406766643.1">
    <property type="nucleotide sequence ID" value="NZ_JBJHZY010000005.1"/>
</dbReference>
<evidence type="ECO:0000256" key="2">
    <source>
        <dbReference type="ARBA" id="ARBA00023121"/>
    </source>
</evidence>
<evidence type="ECO:0000313" key="3">
    <source>
        <dbReference type="EMBL" id="MFL0270017.1"/>
    </source>
</evidence>
<sequence length="298" mass="33134">MKDYSIITDSCCDLPYEYIENNNISYVSLTCNFKGKEYMDDFGKSLSYKEFYEGMMEGEIPKTSQPSPEAFYRTFEQIASQGKDILYICVSSGLSGTYNSANIAKNMIEDKFIGIKIVIVDVLTASLGQGLMVIKAIEMKKNGVRLEEIVSYMEAAKFNLNTYITVDDLNHLKRGGRISTVAAMVGLVLHIKPILTLNNEGKVIAILKVKGRKSAIKKLSEFVVTKMENPEEEIVTICHGDAYLEAEKLKEAILKEVKVKDVIINYVGPVVGTYGGPGALAVFFVGKHRQNHIVDVNI</sequence>
<keyword evidence="2" id="KW-0446">Lipid-binding</keyword>
<dbReference type="PROSITE" id="PS51482">
    <property type="entry name" value="DEGV"/>
    <property type="match status" value="1"/>
</dbReference>
<dbReference type="InterPro" id="IPR043168">
    <property type="entry name" value="DegV_C"/>
</dbReference>